<comment type="caution">
    <text evidence="6">The sequence shown here is derived from an EMBL/GenBank/DDBJ whole genome shotgun (WGS) entry which is preliminary data.</text>
</comment>
<dbReference type="GO" id="GO:0016787">
    <property type="term" value="F:hydrolase activity"/>
    <property type="evidence" value="ECO:0007669"/>
    <property type="project" value="UniProtKB-UniRule"/>
</dbReference>
<dbReference type="PANTHER" id="PTHR14226:SF57">
    <property type="entry name" value="BLR7027 PROTEIN"/>
    <property type="match status" value="1"/>
</dbReference>
<dbReference type="Proteomes" id="UP000244906">
    <property type="component" value="Unassembled WGS sequence"/>
</dbReference>
<feature type="active site" description="Proton acceptor" evidence="4">
    <location>
        <position position="209"/>
    </location>
</feature>
<dbReference type="InterPro" id="IPR002641">
    <property type="entry name" value="PNPLA_dom"/>
</dbReference>
<name>A0A2V1GVL4_9GAMM</name>
<evidence type="ECO:0000259" key="5">
    <source>
        <dbReference type="PROSITE" id="PS51635"/>
    </source>
</evidence>
<evidence type="ECO:0000313" key="6">
    <source>
        <dbReference type="EMBL" id="PVZ69731.1"/>
    </source>
</evidence>
<evidence type="ECO:0000313" key="7">
    <source>
        <dbReference type="Proteomes" id="UP000244906"/>
    </source>
</evidence>
<reference evidence="6 7" key="1">
    <citation type="submission" date="2018-04" db="EMBL/GenBank/DDBJ databases">
        <title>Thalassorhabdus spongiae gen. nov., sp. nov., isolated from a marine sponge in South-West Iceland.</title>
        <authorList>
            <person name="Knobloch S."/>
            <person name="Daussin A."/>
            <person name="Johannsson R."/>
            <person name="Marteinsson V.T."/>
        </authorList>
    </citation>
    <scope>NUCLEOTIDE SEQUENCE [LARGE SCALE GENOMIC DNA]</scope>
    <source>
        <strain evidence="6 7">Hp12</strain>
    </source>
</reference>
<dbReference type="InterPro" id="IPR016035">
    <property type="entry name" value="Acyl_Trfase/lysoPLipase"/>
</dbReference>
<dbReference type="OrthoDB" id="9798773at2"/>
<proteinExistence type="predicted"/>
<comment type="caution">
    <text evidence="4">Lacks conserved residue(s) required for the propagation of feature annotation.</text>
</comment>
<dbReference type="Gene3D" id="3.40.1090.10">
    <property type="entry name" value="Cytosolic phospholipase A2 catalytic domain"/>
    <property type="match status" value="1"/>
</dbReference>
<dbReference type="AlphaFoldDB" id="A0A2V1GVL4"/>
<organism evidence="6 7">
    <name type="scientific">Pelagibaculum spongiae</name>
    <dbReference type="NCBI Taxonomy" id="2080658"/>
    <lineage>
        <taxon>Bacteria</taxon>
        <taxon>Pseudomonadati</taxon>
        <taxon>Pseudomonadota</taxon>
        <taxon>Gammaproteobacteria</taxon>
        <taxon>Oceanospirillales</taxon>
        <taxon>Pelagibaculum</taxon>
    </lineage>
</organism>
<dbReference type="Pfam" id="PF01734">
    <property type="entry name" value="Patatin"/>
    <property type="match status" value="1"/>
</dbReference>
<feature type="active site" description="Nucleophile" evidence="4">
    <location>
        <position position="47"/>
    </location>
</feature>
<dbReference type="RefSeq" id="WP_116687062.1">
    <property type="nucleotide sequence ID" value="NZ_CAWNYD010000003.1"/>
</dbReference>
<accession>A0A2V1GVL4</accession>
<dbReference type="InterPro" id="IPR050301">
    <property type="entry name" value="NTE"/>
</dbReference>
<evidence type="ECO:0000256" key="1">
    <source>
        <dbReference type="ARBA" id="ARBA00022801"/>
    </source>
</evidence>
<evidence type="ECO:0000256" key="4">
    <source>
        <dbReference type="PROSITE-ProRule" id="PRU01161"/>
    </source>
</evidence>
<protein>
    <submittedName>
        <fullName evidence="6">Patatin</fullName>
    </submittedName>
</protein>
<dbReference type="PROSITE" id="PS51635">
    <property type="entry name" value="PNPLA"/>
    <property type="match status" value="1"/>
</dbReference>
<evidence type="ECO:0000256" key="3">
    <source>
        <dbReference type="ARBA" id="ARBA00023098"/>
    </source>
</evidence>
<gene>
    <name evidence="6" type="ORF">DC094_10550</name>
</gene>
<evidence type="ECO:0000256" key="2">
    <source>
        <dbReference type="ARBA" id="ARBA00022963"/>
    </source>
</evidence>
<feature type="domain" description="PNPLA" evidence="5">
    <location>
        <begin position="9"/>
        <end position="222"/>
    </location>
</feature>
<dbReference type="PANTHER" id="PTHR14226">
    <property type="entry name" value="NEUROPATHY TARGET ESTERASE/SWISS CHEESE D.MELANOGASTER"/>
    <property type="match status" value="1"/>
</dbReference>
<dbReference type="EMBL" id="QDDL01000003">
    <property type="protein sequence ID" value="PVZ69731.1"/>
    <property type="molecule type" value="Genomic_DNA"/>
</dbReference>
<keyword evidence="1 4" id="KW-0378">Hydrolase</keyword>
<dbReference type="SUPFAM" id="SSF52151">
    <property type="entry name" value="FabD/lysophospholipase-like"/>
    <property type="match status" value="1"/>
</dbReference>
<dbReference type="CDD" id="cd07209">
    <property type="entry name" value="Pat_hypo_Ecoli_Z1214_like"/>
    <property type="match status" value="1"/>
</dbReference>
<sequence length="390" mass="42436">MKQQGKTGLVLSGGGARAAYQVGVLKALARILDQPKETPFPVVCGTSAGAINAISLASSADNFSLAVNNLEKLWSNLHVQNIYRSDPWNLIVGGGRWFLSSLFGGGLGDQGHSLLDNTPLRKLLEKQVNFDQIDISIAKGYLHALSITCSGYRSGLSVSFFQGHSSIKPWRRTLRSGEFANIGLDHLMASAAIPFVFPSIRLRREYFCDGSVRQLAPFSPALNLGADKVIAVGVSKPHNIEEPKLHQASYPTFAEQLGHVLDSVFLDSLSLDLERVQHINEILDGVAHGCEPLPDQTMKKVDTLVIEPSEAIDHVAARHSQELPFTLRMLLAGTGATKKSGSTALSYLLFEPGYCQELIALGYKDAMMQADKIEHFVRSEHPQCSESTSV</sequence>
<keyword evidence="2 4" id="KW-0442">Lipid degradation</keyword>
<keyword evidence="3 4" id="KW-0443">Lipid metabolism</keyword>
<keyword evidence="7" id="KW-1185">Reference proteome</keyword>
<dbReference type="GO" id="GO:0016042">
    <property type="term" value="P:lipid catabolic process"/>
    <property type="evidence" value="ECO:0007669"/>
    <property type="project" value="UniProtKB-UniRule"/>
</dbReference>
<feature type="short sequence motif" description="GXSXG" evidence="4">
    <location>
        <begin position="45"/>
        <end position="49"/>
    </location>
</feature>